<sequence length="89" mass="9823">MKNRVAILMSAALLSAGGLGAMIAHSEMSKAVPTHTISVKRRKSSAEDLVNRYVLSYQIRKTGWSVAQGKRMATKVRNRRRNKRAHGGC</sequence>
<dbReference type="PATRIC" id="fig|1127483.3.peg.6315"/>
<dbReference type="Proteomes" id="UP000005808">
    <property type="component" value="Unassembled WGS sequence"/>
</dbReference>
<organism evidence="3 4">
    <name type="scientific">Cupriavidus basilensis OR16</name>
    <dbReference type="NCBI Taxonomy" id="1127483"/>
    <lineage>
        <taxon>Bacteria</taxon>
        <taxon>Pseudomonadati</taxon>
        <taxon>Pseudomonadota</taxon>
        <taxon>Betaproteobacteria</taxon>
        <taxon>Burkholderiales</taxon>
        <taxon>Burkholderiaceae</taxon>
        <taxon>Cupriavidus</taxon>
    </lineage>
</organism>
<dbReference type="AlphaFoldDB" id="H1SDM3"/>
<reference evidence="3 4" key="1">
    <citation type="journal article" date="2012" name="J. Bacteriol.">
        <title>De Novo Genome Project of Cupriavidus basilensis OR16.</title>
        <authorList>
            <person name="Cserhati M."/>
            <person name="Kriszt B."/>
            <person name="Szoboszlay S."/>
            <person name="Toth A."/>
            <person name="Szabo I."/>
            <person name="Tancsics A."/>
            <person name="Nagy I."/>
            <person name="Horvath B."/>
            <person name="Nagy I."/>
            <person name="Kukolya J."/>
        </authorList>
    </citation>
    <scope>NUCLEOTIDE SEQUENCE [LARGE SCALE GENOMIC DNA]</scope>
    <source>
        <strain evidence="3 4">OR16</strain>
    </source>
</reference>
<feature type="compositionally biased region" description="Basic residues" evidence="1">
    <location>
        <begin position="72"/>
        <end position="89"/>
    </location>
</feature>
<evidence type="ECO:0000313" key="3">
    <source>
        <dbReference type="EMBL" id="EHP39408.1"/>
    </source>
</evidence>
<feature type="region of interest" description="Disordered" evidence="1">
    <location>
        <begin position="70"/>
        <end position="89"/>
    </location>
</feature>
<dbReference type="RefSeq" id="WP_006162158.1">
    <property type="nucleotide sequence ID" value="NZ_AHJE01000093.1"/>
</dbReference>
<protein>
    <submittedName>
        <fullName evidence="3">Uncharacterized protein</fullName>
    </submittedName>
</protein>
<keyword evidence="2" id="KW-0732">Signal</keyword>
<evidence type="ECO:0000256" key="1">
    <source>
        <dbReference type="SAM" id="MobiDB-lite"/>
    </source>
</evidence>
<feature type="chain" id="PRO_5003553441" evidence="2">
    <location>
        <begin position="22"/>
        <end position="89"/>
    </location>
</feature>
<accession>H1SDM3</accession>
<dbReference type="EMBL" id="AHJE01000093">
    <property type="protein sequence ID" value="EHP39408.1"/>
    <property type="molecule type" value="Genomic_DNA"/>
</dbReference>
<evidence type="ECO:0000256" key="2">
    <source>
        <dbReference type="SAM" id="SignalP"/>
    </source>
</evidence>
<name>H1SDM3_9BURK</name>
<proteinExistence type="predicted"/>
<evidence type="ECO:0000313" key="4">
    <source>
        <dbReference type="Proteomes" id="UP000005808"/>
    </source>
</evidence>
<gene>
    <name evidence="3" type="ORF">OR16_31644</name>
</gene>
<feature type="signal peptide" evidence="2">
    <location>
        <begin position="1"/>
        <end position="21"/>
    </location>
</feature>
<comment type="caution">
    <text evidence="3">The sequence shown here is derived from an EMBL/GenBank/DDBJ whole genome shotgun (WGS) entry which is preliminary data.</text>
</comment>